<keyword evidence="5" id="KW-0325">Glycoprotein</keyword>
<accession>A0A1G9K300</accession>
<sequence length="182" mass="20214">MAVTQQTSPGTWESLSVEVRPSLSTGTLKPFYLTRKFQLSPDNTFELTVTNFADPFGEIPLVRIALHGHLEWGDAHPVVADAWQADFTADTAYAVTPLTDGFTDVLNQLATGFSGWQTGKTQSILGKAFAPFGLTEGQIFKEYDLIYVDGDRMYWGARHPDGRGFDTPENRPSNLQIPMKRI</sequence>
<keyword evidence="4" id="KW-0472">Membrane</keyword>
<dbReference type="OrthoDB" id="8246627at2"/>
<dbReference type="GO" id="GO:0017147">
    <property type="term" value="F:Wnt-protein binding"/>
    <property type="evidence" value="ECO:0007669"/>
    <property type="project" value="InterPro"/>
</dbReference>
<protein>
    <recommendedName>
        <fullName evidence="6">APCDD1 domain-containing protein</fullName>
    </recommendedName>
</protein>
<reference evidence="7 8" key="1">
    <citation type="submission" date="2016-10" db="EMBL/GenBank/DDBJ databases">
        <authorList>
            <person name="de Groot N.N."/>
        </authorList>
    </citation>
    <scope>NUCLEOTIDE SEQUENCE [LARGE SCALE GENOMIC DNA]</scope>
    <source>
        <strain evidence="7 8">DSM 21668</strain>
    </source>
</reference>
<dbReference type="InterPro" id="IPR029405">
    <property type="entry name" value="APCDD1_dom"/>
</dbReference>
<organism evidence="7 8">
    <name type="scientific">Siphonobacter aquaeclarae</name>
    <dbReference type="NCBI Taxonomy" id="563176"/>
    <lineage>
        <taxon>Bacteria</taxon>
        <taxon>Pseudomonadati</taxon>
        <taxon>Bacteroidota</taxon>
        <taxon>Cytophagia</taxon>
        <taxon>Cytophagales</taxon>
        <taxon>Cytophagaceae</taxon>
        <taxon>Siphonobacter</taxon>
    </lineage>
</organism>
<dbReference type="PANTHER" id="PTHR31021:SF1">
    <property type="entry name" value="CHROMOSOME UNDETERMINED SCAFFOLD_56, WHOLE GENOME SHOTGUN SEQUENCE"/>
    <property type="match status" value="1"/>
</dbReference>
<feature type="domain" description="APCDD1" evidence="6">
    <location>
        <begin position="1"/>
        <end position="182"/>
    </location>
</feature>
<keyword evidence="2" id="KW-0812">Transmembrane</keyword>
<evidence type="ECO:0000256" key="3">
    <source>
        <dbReference type="ARBA" id="ARBA00022729"/>
    </source>
</evidence>
<keyword evidence="8" id="KW-1185">Reference proteome</keyword>
<evidence type="ECO:0000256" key="4">
    <source>
        <dbReference type="ARBA" id="ARBA00023136"/>
    </source>
</evidence>
<dbReference type="EMBL" id="FNGS01000002">
    <property type="protein sequence ID" value="SDL43784.1"/>
    <property type="molecule type" value="Genomic_DNA"/>
</dbReference>
<gene>
    <name evidence="7" type="ORF">SAMN04488090_0847</name>
</gene>
<comment type="subcellular location">
    <subcellularLocation>
        <location evidence="1">Membrane</location>
        <topology evidence="1">Single-pass membrane protein</topology>
    </subcellularLocation>
</comment>
<dbReference type="SMART" id="SM01352">
    <property type="entry name" value="APCDDC"/>
    <property type="match status" value="1"/>
</dbReference>
<evidence type="ECO:0000313" key="8">
    <source>
        <dbReference type="Proteomes" id="UP000198901"/>
    </source>
</evidence>
<name>A0A1G9K300_9BACT</name>
<dbReference type="GO" id="GO:0030178">
    <property type="term" value="P:negative regulation of Wnt signaling pathway"/>
    <property type="evidence" value="ECO:0007669"/>
    <property type="project" value="InterPro"/>
</dbReference>
<evidence type="ECO:0000256" key="5">
    <source>
        <dbReference type="ARBA" id="ARBA00023180"/>
    </source>
</evidence>
<evidence type="ECO:0000256" key="2">
    <source>
        <dbReference type="ARBA" id="ARBA00022692"/>
    </source>
</evidence>
<dbReference type="GO" id="GO:0005886">
    <property type="term" value="C:plasma membrane"/>
    <property type="evidence" value="ECO:0007669"/>
    <property type="project" value="InterPro"/>
</dbReference>
<evidence type="ECO:0000259" key="6">
    <source>
        <dbReference type="SMART" id="SM01352"/>
    </source>
</evidence>
<dbReference type="RefSeq" id="WP_093198230.1">
    <property type="nucleotide sequence ID" value="NZ_FNGS01000002.1"/>
</dbReference>
<dbReference type="AlphaFoldDB" id="A0A1G9K300"/>
<keyword evidence="3" id="KW-0732">Signal</keyword>
<proteinExistence type="predicted"/>
<evidence type="ECO:0000313" key="7">
    <source>
        <dbReference type="EMBL" id="SDL43784.1"/>
    </source>
</evidence>
<evidence type="ECO:0000256" key="1">
    <source>
        <dbReference type="ARBA" id="ARBA00004167"/>
    </source>
</evidence>
<dbReference type="STRING" id="563176.SAMN04488090_0847"/>
<dbReference type="Proteomes" id="UP000198901">
    <property type="component" value="Unassembled WGS sequence"/>
</dbReference>
<dbReference type="PANTHER" id="PTHR31021">
    <property type="entry name" value="ADENOMATOSIS POLYPOSIS COLI DOWN-REGULATED 1"/>
    <property type="match status" value="1"/>
</dbReference>
<dbReference type="InterPro" id="IPR042425">
    <property type="entry name" value="APCDD1"/>
</dbReference>